<evidence type="ECO:0000256" key="1">
    <source>
        <dbReference type="SAM" id="Coils"/>
    </source>
</evidence>
<keyword evidence="6" id="KW-1185">Reference proteome</keyword>
<sequence length="301" mass="33345">MKQYYISNGQEPAGPFVLTDLTKHGLKPSSMIWHEGMPDWQPAIVVSEVHALLPKLPPPLRKSPPPIPQNSSAHNSIPSAPTYKTPIYTPPLTQKKSAVLPDRKLWIIGGGTVAALVAFLLLTSGVLRTPSISYVEPVTTTTQPFPSVDDAALQAQQAAEAEKARLAQVEIERKEQQRAWNRQHFLEYLAVDMLPYTPGTFGGISNAYFQFNNKSGYRLRNNVIAVNYFKANGGLYTTRYVLMNRVDAHATVTWPIPNTDRGTRVYCSIHHIEAPGLEYVYDAQQEADAAEAAADYQANPM</sequence>
<feature type="domain" description="GYF" evidence="4">
    <location>
        <begin position="4"/>
        <end position="44"/>
    </location>
</feature>
<dbReference type="InterPro" id="IPR025640">
    <property type="entry name" value="GYF_2"/>
</dbReference>
<organism evidence="5 6">
    <name type="scientific">Hymenobacter aranciens</name>
    <dbReference type="NCBI Taxonomy" id="3063996"/>
    <lineage>
        <taxon>Bacteria</taxon>
        <taxon>Pseudomonadati</taxon>
        <taxon>Bacteroidota</taxon>
        <taxon>Cytophagia</taxon>
        <taxon>Cytophagales</taxon>
        <taxon>Hymenobacteraceae</taxon>
        <taxon>Hymenobacter</taxon>
    </lineage>
</organism>
<proteinExistence type="predicted"/>
<protein>
    <submittedName>
        <fullName evidence="5">DUF4339 domain-containing protein</fullName>
    </submittedName>
</protein>
<gene>
    <name evidence="5" type="ORF">Q5H93_16605</name>
</gene>
<feature type="region of interest" description="Disordered" evidence="2">
    <location>
        <begin position="60"/>
        <end position="88"/>
    </location>
</feature>
<dbReference type="Proteomes" id="UP001176429">
    <property type="component" value="Unassembled WGS sequence"/>
</dbReference>
<evidence type="ECO:0000313" key="6">
    <source>
        <dbReference type="Proteomes" id="UP001176429"/>
    </source>
</evidence>
<evidence type="ECO:0000259" key="4">
    <source>
        <dbReference type="Pfam" id="PF14237"/>
    </source>
</evidence>
<keyword evidence="3" id="KW-1133">Transmembrane helix</keyword>
<dbReference type="RefSeq" id="WP_305007726.1">
    <property type="nucleotide sequence ID" value="NZ_JAUQSY010000011.1"/>
</dbReference>
<feature type="compositionally biased region" description="Polar residues" evidence="2">
    <location>
        <begin position="69"/>
        <end position="79"/>
    </location>
</feature>
<keyword evidence="3" id="KW-0472">Membrane</keyword>
<comment type="caution">
    <text evidence="5">The sequence shown here is derived from an EMBL/GenBank/DDBJ whole genome shotgun (WGS) entry which is preliminary data.</text>
</comment>
<name>A0ABT9BDN7_9BACT</name>
<evidence type="ECO:0000256" key="2">
    <source>
        <dbReference type="SAM" id="MobiDB-lite"/>
    </source>
</evidence>
<evidence type="ECO:0000313" key="5">
    <source>
        <dbReference type="EMBL" id="MDO7876367.1"/>
    </source>
</evidence>
<feature type="coiled-coil region" evidence="1">
    <location>
        <begin position="152"/>
        <end position="179"/>
    </location>
</feature>
<reference evidence="5" key="1">
    <citation type="submission" date="2023-07" db="EMBL/GenBank/DDBJ databases">
        <authorList>
            <person name="Kim M.K."/>
        </authorList>
    </citation>
    <scope>NUCLEOTIDE SEQUENCE</scope>
    <source>
        <strain evidence="5">ASUV-10-1</strain>
    </source>
</reference>
<accession>A0ABT9BDN7</accession>
<dbReference type="Pfam" id="PF14237">
    <property type="entry name" value="GYF_2"/>
    <property type="match status" value="1"/>
</dbReference>
<keyword evidence="3" id="KW-0812">Transmembrane</keyword>
<dbReference type="EMBL" id="JAUQSY010000011">
    <property type="protein sequence ID" value="MDO7876367.1"/>
    <property type="molecule type" value="Genomic_DNA"/>
</dbReference>
<keyword evidence="1" id="KW-0175">Coiled coil</keyword>
<evidence type="ECO:0000256" key="3">
    <source>
        <dbReference type="SAM" id="Phobius"/>
    </source>
</evidence>
<feature type="transmembrane region" description="Helical" evidence="3">
    <location>
        <begin position="105"/>
        <end position="127"/>
    </location>
</feature>